<reference evidence="2" key="1">
    <citation type="submission" date="2008-06" db="EMBL/GenBank/DDBJ databases">
        <authorList>
            <person name="Lorenzi H."/>
            <person name="Inman J."/>
            <person name="Miller J."/>
            <person name="Schobel S."/>
            <person name="Amedeo P."/>
            <person name="Caler E.V."/>
            <person name="da Silva J."/>
        </authorList>
    </citation>
    <scope>NUCLEOTIDE SEQUENCE [LARGE SCALE GENOMIC DNA]</scope>
    <source>
        <strain evidence="2">RN66</strain>
    </source>
</reference>
<feature type="compositionally biased region" description="Basic and acidic residues" evidence="1">
    <location>
        <begin position="337"/>
        <end position="355"/>
    </location>
</feature>
<feature type="compositionally biased region" description="Low complexity" evidence="1">
    <location>
        <begin position="726"/>
        <end position="737"/>
    </location>
</feature>
<accession>B6AGG7</accession>
<evidence type="ECO:0000313" key="3">
    <source>
        <dbReference type="Proteomes" id="UP000001460"/>
    </source>
</evidence>
<sequence length="783" mass="90090">MRKSRIFVHKIFFLIIFTVFFNSYCRNIYEIPISFLQISTSSYIKETLHGREKNKLGEDDTDYRREDSGVNDDRKVYKETKNTNELQSPQLGGDVHDKGNDNTDSTKETLANNYIDIDIEKSDPFASSLIADLEAVDFCSDLYFGMIKKIIGILRGSEIVTLAKLAFLRFHKSEKYDQTNVKLKQLQKLIKQYTSLLHKCIYIFVDDRIQNITSNKTKPQECSLEEFKEKLTESQLLEAEISITEISIHRVLVHRNNKFCTGYDYKKKMFCEQCIELDIRENKSKRKLDSLKEEYQKVVDFVSACENHLFQEKMKKSGGLDSLFRYKSSLGFNSGLKPDKKYEESNNGRDLDKTVPRKRIPYPGEKESKDFYTCILAIKDNKQIQKAYNSKFLNNMNTHSPGNTPENYRIYHSNSEGHKPNSSSYYSTHSPIYPKRIPYPGEQSSKYSFSHRTPLSNFKSKFLKSSGAIIPRSKDILGYTQSQLDYKDKKIDTPYTSVDSINGRGIVESTKDMKPSTSKISKSDSSVYHESKSGFVEKEYKDNKLDVPESSDSSDSSRQISSNFDKISLYSGIKHADQIKTDLFYKGFLQFTPEPPKYIAREPPKYSPNEHFNSKNENTKGNLYCIKDNPSCKKDFLIAQQRLSKINIQTKKVHRGNLKEHHPNKNSISTKSSIACSLKLHSDPRNRISDTGSEKVTSLDYNTKPDLGNNSNYNFRYEFPTKLSVSSTSKIPKSSNKITAFDSDNSSDVKDPTQIPKGILKKSEGKPKHHKSVRFKDKKNLEY</sequence>
<protein>
    <submittedName>
        <fullName evidence="2">Uncharacterized protein</fullName>
    </submittedName>
</protein>
<feature type="compositionally biased region" description="Basic and acidic residues" evidence="1">
    <location>
        <begin position="54"/>
        <end position="82"/>
    </location>
</feature>
<feature type="compositionally biased region" description="Basic and acidic residues" evidence="1">
    <location>
        <begin position="94"/>
        <end position="105"/>
    </location>
</feature>
<feature type="compositionally biased region" description="Low complexity" evidence="1">
    <location>
        <begin position="550"/>
        <end position="559"/>
    </location>
</feature>
<name>B6AGG7_CRYMR</name>
<feature type="compositionally biased region" description="Polar residues" evidence="1">
    <location>
        <begin position="689"/>
        <end position="701"/>
    </location>
</feature>
<feature type="region of interest" description="Disordered" evidence="1">
    <location>
        <begin position="681"/>
        <end position="703"/>
    </location>
</feature>
<evidence type="ECO:0000256" key="1">
    <source>
        <dbReference type="SAM" id="MobiDB-lite"/>
    </source>
</evidence>
<dbReference type="EMBL" id="DS989732">
    <property type="protein sequence ID" value="EEA07308.1"/>
    <property type="molecule type" value="Genomic_DNA"/>
</dbReference>
<feature type="region of interest" description="Disordered" evidence="1">
    <location>
        <begin position="539"/>
        <end position="559"/>
    </location>
</feature>
<dbReference type="AlphaFoldDB" id="B6AGG7"/>
<dbReference type="RefSeq" id="XP_002141657.1">
    <property type="nucleotide sequence ID" value="XM_002141621.1"/>
</dbReference>
<feature type="compositionally biased region" description="Basic and acidic residues" evidence="1">
    <location>
        <begin position="774"/>
        <end position="783"/>
    </location>
</feature>
<dbReference type="VEuPathDB" id="CryptoDB:CMU_001790"/>
<evidence type="ECO:0000313" key="2">
    <source>
        <dbReference type="EMBL" id="EEA07308.1"/>
    </source>
</evidence>
<keyword evidence="3" id="KW-1185">Reference proteome</keyword>
<dbReference type="OrthoDB" id="10349669at2759"/>
<dbReference type="GeneID" id="6996767"/>
<feature type="region of interest" description="Disordered" evidence="1">
    <location>
        <begin position="726"/>
        <end position="783"/>
    </location>
</feature>
<organism evidence="2 3">
    <name type="scientific">Cryptosporidium muris (strain RN66)</name>
    <dbReference type="NCBI Taxonomy" id="441375"/>
    <lineage>
        <taxon>Eukaryota</taxon>
        <taxon>Sar</taxon>
        <taxon>Alveolata</taxon>
        <taxon>Apicomplexa</taxon>
        <taxon>Conoidasida</taxon>
        <taxon>Coccidia</taxon>
        <taxon>Eucoccidiorida</taxon>
        <taxon>Eimeriorina</taxon>
        <taxon>Cryptosporidiidae</taxon>
        <taxon>Cryptosporidium</taxon>
    </lineage>
</organism>
<feature type="region of interest" description="Disordered" evidence="1">
    <location>
        <begin position="337"/>
        <end position="362"/>
    </location>
</feature>
<gene>
    <name evidence="2" type="ORF">CMU_001790</name>
</gene>
<feature type="region of interest" description="Disordered" evidence="1">
    <location>
        <begin position="54"/>
        <end position="105"/>
    </location>
</feature>
<dbReference type="Proteomes" id="UP000001460">
    <property type="component" value="Unassembled WGS sequence"/>
</dbReference>
<proteinExistence type="predicted"/>